<dbReference type="Gene3D" id="3.30.70.1430">
    <property type="entry name" value="Multidrug efflux transporter AcrB pore domain"/>
    <property type="match status" value="2"/>
</dbReference>
<dbReference type="Gene3D" id="3.30.2090.10">
    <property type="entry name" value="Multidrug efflux transporter AcrB TolC docking domain, DN and DC subdomains"/>
    <property type="match status" value="2"/>
</dbReference>
<dbReference type="SUPFAM" id="SSF82866">
    <property type="entry name" value="Multidrug efflux transporter AcrB transmembrane domain"/>
    <property type="match status" value="2"/>
</dbReference>
<dbReference type="Gene3D" id="1.20.1640.10">
    <property type="entry name" value="Multidrug efflux transporter AcrB transmembrane domain"/>
    <property type="match status" value="2"/>
</dbReference>
<dbReference type="GO" id="GO:0005886">
    <property type="term" value="C:plasma membrane"/>
    <property type="evidence" value="ECO:0007669"/>
    <property type="project" value="TreeGrafter"/>
</dbReference>
<evidence type="ECO:0000313" key="2">
    <source>
        <dbReference type="EMBL" id="TGN50635.1"/>
    </source>
</evidence>
<name>A0A4Z1CEA5_9RHOB</name>
<keyword evidence="1" id="KW-1133">Transmembrane helix</keyword>
<reference evidence="2 3" key="1">
    <citation type="submission" date="2019-03" db="EMBL/GenBank/DDBJ databases">
        <authorList>
            <person name="Li J."/>
        </authorList>
    </citation>
    <scope>NUCLEOTIDE SEQUENCE [LARGE SCALE GENOMIC DNA]</scope>
    <source>
        <strain evidence="2 3">3058</strain>
    </source>
</reference>
<feature type="transmembrane region" description="Helical" evidence="1">
    <location>
        <begin position="384"/>
        <end position="408"/>
    </location>
</feature>
<dbReference type="PANTHER" id="PTHR32063">
    <property type="match status" value="1"/>
</dbReference>
<dbReference type="InterPro" id="IPR027463">
    <property type="entry name" value="AcrB_DN_DC_subdom"/>
</dbReference>
<sequence length="1095" mass="116057">MNISAWAIRNPIAPILGFALLLLLGWQSFRALPITQFPTIDVPIVSVTVAQSGAAPVELETQVTRIVEDAVASIAGVDDVTSTVTDGVSSTVVTFRVGKPTDEAVQDVNDSIDQIVGDLPGEVETPTVTKIDAAGGAILYYAVSAPAMTFEELSWFVDDTITSELQSRPGVGQVDRYGGADREIRVDLDPTRLNAYGITAATVSGQIRATNANQGAGNSEIGAGEQAIRLLGDRGDAERLAATTIALPDGRQVRLSDIGRITDTFEELQSFARFNGKEVVVFAVFRAQGASEVSVQEEVEASLATIRAENPGVAIDLMVDLVYSTYGNYEAAITTLIEGAILAVLVVFLFLRNWRATLITAVALPLSAIPTFWVMDLLGFSLNLISFLAITLATGILVDDAIVEIENIQRHIRMGKTPYRAAIDAADEIGLAVVATSLTIVAVFVPVSFMPGVIGQYFIQFGLTVAVAVLFSLLVARLITPLMAAYLMRTSDADEHETKDGPVMRAYLCFVRVTMRMRYLTALAACGVLAVSLYVMAQIPGSFIPPEDASRISLSVELPPGGTLDDTGVTTDRIQAAIADIDGVSNVFVLGGSSPGGDRDVRRAAVTVILDRLDNTLERRLLDIVEHVPVLGNVIPDVPYHGRNGTLRPQSLIEVEIAAAVAGIPDARIIKLTEGGGGSGRDISYSILSDNEADLNIAVARLEEALRGDPLLLAVSTEGALPRPELQITPRPDEAARLGVTTAAIAEAVRVATIGDYDTALAKVSIDDRLIPVRVQLTEESRGNLARVAALRIPTAGGSVPLNAVADVAMAEGPSVVNRLNRERVATIGANLPPGVVLGTATARFNEIVATVDLPASVRTLEAGDAEFQAELFASFANAMLLALLLMLGVLILLFKSVIQPFTILLSLPLAIGGVAVALILTNSSVSMPVLIGILMLMGIVTKNAILLVDFAVEMRDRGLGRFDAMVEAGHKRARPIIMTSIAMSAGMLPSALGVGEGGSFRAPMATAVIGGIIVSTVLSLVIVPSFFLIMDDLQRGLSWMFGRFVGPKEAEPDMPNARDLATDIAARRAEIAALEARLLRVEVDGSPSRLYVVE</sequence>
<dbReference type="GO" id="GO:0042910">
    <property type="term" value="F:xenobiotic transmembrane transporter activity"/>
    <property type="evidence" value="ECO:0007669"/>
    <property type="project" value="TreeGrafter"/>
</dbReference>
<dbReference type="SUPFAM" id="SSF82714">
    <property type="entry name" value="Multidrug efflux transporter AcrB TolC docking domain, DN and DC subdomains"/>
    <property type="match status" value="2"/>
</dbReference>
<comment type="caution">
    <text evidence="2">The sequence shown here is derived from an EMBL/GenBank/DDBJ whole genome shotgun (WGS) entry which is preliminary data.</text>
</comment>
<feature type="transmembrane region" description="Helical" evidence="1">
    <location>
        <begin position="1005"/>
        <end position="1031"/>
    </location>
</feature>
<dbReference type="SUPFAM" id="SSF82693">
    <property type="entry name" value="Multidrug efflux transporter AcrB pore domain, PN1, PN2, PC1 and PC2 subdomains"/>
    <property type="match status" value="3"/>
</dbReference>
<feature type="transmembrane region" description="Helical" evidence="1">
    <location>
        <begin position="519"/>
        <end position="537"/>
    </location>
</feature>
<keyword evidence="3" id="KW-1185">Reference proteome</keyword>
<proteinExistence type="predicted"/>
<dbReference type="OrthoDB" id="174266at2"/>
<dbReference type="Gene3D" id="3.30.70.1320">
    <property type="entry name" value="Multidrug efflux transporter AcrB pore domain like"/>
    <property type="match status" value="1"/>
</dbReference>
<dbReference type="EMBL" id="SRPG01000222">
    <property type="protein sequence ID" value="TGN50635.1"/>
    <property type="molecule type" value="Genomic_DNA"/>
</dbReference>
<keyword evidence="1" id="KW-0812">Transmembrane</keyword>
<feature type="transmembrane region" description="Helical" evidence="1">
    <location>
        <begin position="928"/>
        <end position="953"/>
    </location>
</feature>
<gene>
    <name evidence="2" type="ORF">E4L95_17365</name>
</gene>
<accession>A0A4Z1CEA5</accession>
<dbReference type="PANTHER" id="PTHR32063:SF77">
    <property type="entry name" value="ACR FAMILY TRANSPORT PROTEIN"/>
    <property type="match status" value="1"/>
</dbReference>
<feature type="transmembrane region" description="Helical" evidence="1">
    <location>
        <begin position="872"/>
        <end position="895"/>
    </location>
</feature>
<feature type="transmembrane region" description="Helical" evidence="1">
    <location>
        <begin position="974"/>
        <end position="993"/>
    </location>
</feature>
<feature type="transmembrane region" description="Helical" evidence="1">
    <location>
        <begin position="358"/>
        <end position="378"/>
    </location>
</feature>
<dbReference type="AlphaFoldDB" id="A0A4Z1CEA5"/>
<feature type="transmembrane region" description="Helical" evidence="1">
    <location>
        <begin position="331"/>
        <end position="351"/>
    </location>
</feature>
<dbReference type="PRINTS" id="PR00702">
    <property type="entry name" value="ACRIFLAVINRP"/>
</dbReference>
<organism evidence="2 3">
    <name type="scientific">Paracoccus liaowanqingii</name>
    <dbReference type="NCBI Taxonomy" id="2560053"/>
    <lineage>
        <taxon>Bacteria</taxon>
        <taxon>Pseudomonadati</taxon>
        <taxon>Pseudomonadota</taxon>
        <taxon>Alphaproteobacteria</taxon>
        <taxon>Rhodobacterales</taxon>
        <taxon>Paracoccaceae</taxon>
        <taxon>Paracoccus</taxon>
    </lineage>
</organism>
<evidence type="ECO:0000313" key="3">
    <source>
        <dbReference type="Proteomes" id="UP000297972"/>
    </source>
</evidence>
<protein>
    <submittedName>
        <fullName evidence="2">Efflux RND transporter permease subunit</fullName>
    </submittedName>
</protein>
<feature type="transmembrane region" description="Helical" evidence="1">
    <location>
        <begin position="902"/>
        <end position="922"/>
    </location>
</feature>
<evidence type="ECO:0000256" key="1">
    <source>
        <dbReference type="SAM" id="Phobius"/>
    </source>
</evidence>
<feature type="transmembrane region" description="Helical" evidence="1">
    <location>
        <begin position="457"/>
        <end position="479"/>
    </location>
</feature>
<keyword evidence="1" id="KW-0472">Membrane</keyword>
<dbReference type="Pfam" id="PF00873">
    <property type="entry name" value="ACR_tran"/>
    <property type="match status" value="1"/>
</dbReference>
<feature type="transmembrane region" description="Helical" evidence="1">
    <location>
        <begin position="429"/>
        <end position="451"/>
    </location>
</feature>
<dbReference type="Proteomes" id="UP000297972">
    <property type="component" value="Unassembled WGS sequence"/>
</dbReference>
<dbReference type="Gene3D" id="3.30.70.1440">
    <property type="entry name" value="Multidrug efflux transporter AcrB pore domain"/>
    <property type="match status" value="1"/>
</dbReference>
<dbReference type="RefSeq" id="WP_135818675.1">
    <property type="nucleotide sequence ID" value="NZ_SRPG01000222.1"/>
</dbReference>
<dbReference type="InterPro" id="IPR001036">
    <property type="entry name" value="Acrflvin-R"/>
</dbReference>